<evidence type="ECO:0000256" key="14">
    <source>
        <dbReference type="ARBA" id="ARBA00023306"/>
    </source>
</evidence>
<dbReference type="EMBL" id="BATM01000038">
    <property type="protein sequence ID" value="GAD80676.1"/>
    <property type="molecule type" value="Genomic_DNA"/>
</dbReference>
<dbReference type="GO" id="GO:0000917">
    <property type="term" value="P:division septum assembly"/>
    <property type="evidence" value="ECO:0007669"/>
    <property type="project" value="UniProtKB-KW"/>
</dbReference>
<protein>
    <recommendedName>
        <fullName evidence="16">Peptidoglycan D,D-transpeptidase FtsI</fullName>
        <ecNumber evidence="16">3.4.16.4</ecNumber>
    </recommendedName>
    <alternativeName>
        <fullName evidence="16">Penicillin-binding protein 3</fullName>
        <shortName evidence="16">PBP-3</shortName>
    </alternativeName>
</protein>
<keyword evidence="15 16" id="KW-0961">Cell wall biogenesis/degradation</keyword>
<dbReference type="eggNOG" id="COG0768">
    <property type="taxonomic scope" value="Bacteria"/>
</dbReference>
<evidence type="ECO:0000256" key="15">
    <source>
        <dbReference type="ARBA" id="ARBA00023316"/>
    </source>
</evidence>
<keyword evidence="2 16" id="KW-1003">Cell membrane</keyword>
<evidence type="ECO:0000313" key="20">
    <source>
        <dbReference type="Proteomes" id="UP000016562"/>
    </source>
</evidence>
<comment type="caution">
    <text evidence="19">The sequence shown here is derived from an EMBL/GenBank/DDBJ whole genome shotgun (WGS) entry which is preliminary data.</text>
</comment>
<keyword evidence="5 16" id="KW-0121">Carboxypeptidase</keyword>
<evidence type="ECO:0000259" key="18">
    <source>
        <dbReference type="Pfam" id="PF03717"/>
    </source>
</evidence>
<dbReference type="InterPro" id="IPR037532">
    <property type="entry name" value="FtsI_transpept"/>
</dbReference>
<keyword evidence="14 16" id="KW-0131">Cell cycle</keyword>
<keyword evidence="4 16" id="KW-0132">Cell division</keyword>
<dbReference type="InterPro" id="IPR005311">
    <property type="entry name" value="PBP_dimer"/>
</dbReference>
<keyword evidence="8 16" id="KW-0378">Hydrolase</keyword>
<dbReference type="SUPFAM" id="SSF56601">
    <property type="entry name" value="beta-lactamase/transpeptidase-like"/>
    <property type="match status" value="1"/>
</dbReference>
<dbReference type="GO" id="GO:0043093">
    <property type="term" value="P:FtsZ-dependent cytokinesis"/>
    <property type="evidence" value="ECO:0007669"/>
    <property type="project" value="UniProtKB-UniRule"/>
</dbReference>
<dbReference type="InterPro" id="IPR050515">
    <property type="entry name" value="Beta-lactam/transpept"/>
</dbReference>
<evidence type="ECO:0000256" key="11">
    <source>
        <dbReference type="ARBA" id="ARBA00022989"/>
    </source>
</evidence>
<comment type="subcellular location">
    <subcellularLocation>
        <location evidence="16">Cell inner membrane</location>
        <topology evidence="16">Single-pass membrane protein</topology>
    </subcellularLocation>
    <subcellularLocation>
        <location evidence="1">Membrane</location>
    </subcellularLocation>
</comment>
<evidence type="ECO:0000256" key="6">
    <source>
        <dbReference type="ARBA" id="ARBA00022670"/>
    </source>
</evidence>
<dbReference type="Pfam" id="PF00905">
    <property type="entry name" value="Transpeptidase"/>
    <property type="match status" value="1"/>
</dbReference>
<name>U3AL84_9VIBR</name>
<keyword evidence="9 16" id="KW-0133">Cell shape</keyword>
<dbReference type="Gene3D" id="3.90.1310.10">
    <property type="entry name" value="Penicillin-binding protein 2a (Domain 2)"/>
    <property type="match status" value="1"/>
</dbReference>
<dbReference type="GO" id="GO:0006508">
    <property type="term" value="P:proteolysis"/>
    <property type="evidence" value="ECO:0007669"/>
    <property type="project" value="UniProtKB-KW"/>
</dbReference>
<accession>U3AL84</accession>
<dbReference type="OrthoDB" id="9789078at2"/>
<keyword evidence="12 16" id="KW-0472">Membrane</keyword>
<comment type="pathway">
    <text evidence="16">Cell wall biogenesis; peptidoglycan biosynthesis.</text>
</comment>
<feature type="domain" description="Penicillin-binding protein dimerisation" evidence="18">
    <location>
        <begin position="80"/>
        <end position="234"/>
    </location>
</feature>
<evidence type="ECO:0000313" key="19">
    <source>
        <dbReference type="EMBL" id="GAD80676.1"/>
    </source>
</evidence>
<dbReference type="Gene3D" id="3.30.450.330">
    <property type="match status" value="1"/>
</dbReference>
<evidence type="ECO:0000256" key="5">
    <source>
        <dbReference type="ARBA" id="ARBA00022645"/>
    </source>
</evidence>
<evidence type="ECO:0000256" key="8">
    <source>
        <dbReference type="ARBA" id="ARBA00022801"/>
    </source>
</evidence>
<evidence type="ECO:0000256" key="1">
    <source>
        <dbReference type="ARBA" id="ARBA00004370"/>
    </source>
</evidence>
<dbReference type="SUPFAM" id="SSF56519">
    <property type="entry name" value="Penicillin binding protein dimerisation domain"/>
    <property type="match status" value="1"/>
</dbReference>
<dbReference type="GO" id="GO:0005886">
    <property type="term" value="C:plasma membrane"/>
    <property type="evidence" value="ECO:0007669"/>
    <property type="project" value="UniProtKB-SubCell"/>
</dbReference>
<dbReference type="GO" id="GO:0071555">
    <property type="term" value="P:cell wall organization"/>
    <property type="evidence" value="ECO:0007669"/>
    <property type="project" value="UniProtKB-KW"/>
</dbReference>
<dbReference type="PANTHER" id="PTHR30627">
    <property type="entry name" value="PEPTIDOGLYCAN D,D-TRANSPEPTIDASE"/>
    <property type="match status" value="1"/>
</dbReference>
<keyword evidence="13 16" id="KW-0717">Septation</keyword>
<reference evidence="19 20" key="1">
    <citation type="submission" date="2013-09" db="EMBL/GenBank/DDBJ databases">
        <title>Whole genome shotgun sequence of Vibrio ezurae NBRC 102218.</title>
        <authorList>
            <person name="Yoshida I."/>
            <person name="Hosoyama A."/>
            <person name="Numata M."/>
            <person name="Hashimoto M."/>
            <person name="Hosoyama Y."/>
            <person name="Tsuchikane K."/>
            <person name="Noguchi M."/>
            <person name="Hirakata S."/>
            <person name="Ichikawa N."/>
            <person name="Ohji S."/>
            <person name="Yamazoe A."/>
            <person name="Fujita N."/>
        </authorList>
    </citation>
    <scope>NUCLEOTIDE SEQUENCE [LARGE SCALE GENOMIC DNA]</scope>
    <source>
        <strain evidence="19 20">NBRC 102218</strain>
    </source>
</reference>
<sequence>MKSIKKKTTQAIKKRIPKVELNRTVPADTRIIKWRYQVVLAFILLLLGALLLRVAYIQVIEPDSLIKQGDMRSVRVKALPSARGIISDRNGEQIAVSVPVEAVYADPRTIFEKGDALQDVARWHALADVLHLDREALIHQIDKNKKRRFIYLQRQVSPAMAKYIKELKLKGVGLRDESRRYYPTGEVSAHVVGVTGIDSHGLEGVEKSYDKWLSGHDGSRKVRKDRDGRVVENISMTKSEQGSPLQLTIDQRLQAISYRAIKQAVADYRATSGSIVLIDVKTGGILAMVNSPSYNPNSRDQLQSFKMRNRAITDALEAGSSVKPFVVLAALETHTADLNTVIDTGNGIMRVGGSRVRDSVRVGKANLATILKKSSNIGVTHLALNMPIESLEGMYQSVGFGSVSGINLVGETPGLFPSRRRWSKIEIATFAFGYGLSITPLQLAHAYATLGSYGSFKPLHIVKDAKDLPSAKQVADPENVRKVLEMLEGVTQKGGTAIKARVPGYRVGAKTGTSRKANAGGYSDEYVSITAGVAPISNPRLALVVIVNDPQGDSYYGGEVAAPVFSEVLKGALQILNVPPDANTD</sequence>
<evidence type="ECO:0000256" key="9">
    <source>
        <dbReference type="ARBA" id="ARBA00022960"/>
    </source>
</evidence>
<dbReference type="HAMAP" id="MF_02080">
    <property type="entry name" value="FtsI_transpept"/>
    <property type="match status" value="1"/>
</dbReference>
<keyword evidence="7 16" id="KW-0812">Transmembrane</keyword>
<feature type="transmembrane region" description="Helical" evidence="16">
    <location>
        <begin position="38"/>
        <end position="56"/>
    </location>
</feature>
<dbReference type="STRING" id="1219080.VEZ01S_38_00650"/>
<dbReference type="RefSeq" id="WP_021714378.1">
    <property type="nucleotide sequence ID" value="NZ_BATM01000038.1"/>
</dbReference>
<comment type="catalytic activity">
    <reaction evidence="16">
        <text>Preferential cleavage: (Ac)2-L-Lys-D-Ala-|-D-Ala. Also transpeptidation of peptidyl-alanyl moieties that are N-acyl substituents of D-alanine.</text>
        <dbReference type="EC" id="3.4.16.4"/>
    </reaction>
</comment>
<comment type="similarity">
    <text evidence="16">Belongs to the transpeptidase family. FtsI subfamily.</text>
</comment>
<feature type="domain" description="Penicillin-binding protein transpeptidase" evidence="17">
    <location>
        <begin position="273"/>
        <end position="570"/>
    </location>
</feature>
<feature type="active site" description="Acyl-ester intermediate" evidence="16">
    <location>
        <position position="320"/>
    </location>
</feature>
<evidence type="ECO:0000259" key="17">
    <source>
        <dbReference type="Pfam" id="PF00905"/>
    </source>
</evidence>
<evidence type="ECO:0000256" key="13">
    <source>
        <dbReference type="ARBA" id="ARBA00023210"/>
    </source>
</evidence>
<evidence type="ECO:0000256" key="3">
    <source>
        <dbReference type="ARBA" id="ARBA00022519"/>
    </source>
</evidence>
<dbReference type="AlphaFoldDB" id="U3AL84"/>
<dbReference type="Proteomes" id="UP000016562">
    <property type="component" value="Unassembled WGS sequence"/>
</dbReference>
<dbReference type="InterPro" id="IPR001460">
    <property type="entry name" value="PCN-bd_Tpept"/>
</dbReference>
<comment type="function">
    <text evidence="16">Catalyzes cross-linking of the peptidoglycan cell wall at the division septum.</text>
</comment>
<dbReference type="GO" id="GO:0008955">
    <property type="term" value="F:peptidoglycan glycosyltransferase activity"/>
    <property type="evidence" value="ECO:0007669"/>
    <property type="project" value="InterPro"/>
</dbReference>
<keyword evidence="11 16" id="KW-1133">Transmembrane helix</keyword>
<gene>
    <name evidence="16 19" type="primary">ftsI</name>
    <name evidence="19" type="ORF">VEZ01S_38_00650</name>
</gene>
<dbReference type="InterPro" id="IPR012338">
    <property type="entry name" value="Beta-lactam/transpept-like"/>
</dbReference>
<keyword evidence="3 16" id="KW-0997">Cell inner membrane</keyword>
<evidence type="ECO:0000256" key="16">
    <source>
        <dbReference type="HAMAP-Rule" id="MF_02080"/>
    </source>
</evidence>
<dbReference type="GO" id="GO:0008658">
    <property type="term" value="F:penicillin binding"/>
    <property type="evidence" value="ECO:0007669"/>
    <property type="project" value="InterPro"/>
</dbReference>
<keyword evidence="20" id="KW-1185">Reference proteome</keyword>
<proteinExistence type="inferred from homology"/>
<evidence type="ECO:0000256" key="2">
    <source>
        <dbReference type="ARBA" id="ARBA00022475"/>
    </source>
</evidence>
<organism evidence="19 20">
    <name type="scientific">Vibrio ezurae NBRC 102218</name>
    <dbReference type="NCBI Taxonomy" id="1219080"/>
    <lineage>
        <taxon>Bacteria</taxon>
        <taxon>Pseudomonadati</taxon>
        <taxon>Pseudomonadota</taxon>
        <taxon>Gammaproteobacteria</taxon>
        <taxon>Vibrionales</taxon>
        <taxon>Vibrionaceae</taxon>
        <taxon>Vibrio</taxon>
    </lineage>
</organism>
<dbReference type="GO" id="GO:0008360">
    <property type="term" value="P:regulation of cell shape"/>
    <property type="evidence" value="ECO:0007669"/>
    <property type="project" value="UniProtKB-KW"/>
</dbReference>
<dbReference type="Gene3D" id="3.40.710.10">
    <property type="entry name" value="DD-peptidase/beta-lactamase superfamily"/>
    <property type="match status" value="1"/>
</dbReference>
<dbReference type="GO" id="GO:0009252">
    <property type="term" value="P:peptidoglycan biosynthetic process"/>
    <property type="evidence" value="ECO:0007669"/>
    <property type="project" value="UniProtKB-UniRule"/>
</dbReference>
<dbReference type="EC" id="3.4.16.4" evidence="16"/>
<dbReference type="PANTHER" id="PTHR30627:SF1">
    <property type="entry name" value="PEPTIDOGLYCAN D,D-TRANSPEPTIDASE FTSI"/>
    <property type="match status" value="1"/>
</dbReference>
<evidence type="ECO:0000256" key="4">
    <source>
        <dbReference type="ARBA" id="ARBA00022618"/>
    </source>
</evidence>
<evidence type="ECO:0000256" key="7">
    <source>
        <dbReference type="ARBA" id="ARBA00022692"/>
    </source>
</evidence>
<dbReference type="Pfam" id="PF03717">
    <property type="entry name" value="PBP_dimer"/>
    <property type="match status" value="1"/>
</dbReference>
<dbReference type="UniPathway" id="UPA00219"/>
<dbReference type="GO" id="GO:0009002">
    <property type="term" value="F:serine-type D-Ala-D-Ala carboxypeptidase activity"/>
    <property type="evidence" value="ECO:0007669"/>
    <property type="project" value="UniProtKB-UniRule"/>
</dbReference>
<evidence type="ECO:0000256" key="12">
    <source>
        <dbReference type="ARBA" id="ARBA00023136"/>
    </source>
</evidence>
<keyword evidence="10 16" id="KW-0573">Peptidoglycan synthesis</keyword>
<evidence type="ECO:0000256" key="10">
    <source>
        <dbReference type="ARBA" id="ARBA00022984"/>
    </source>
</evidence>
<dbReference type="InterPro" id="IPR036138">
    <property type="entry name" value="PBP_dimer_sf"/>
</dbReference>
<keyword evidence="6 16" id="KW-0645">Protease</keyword>